<dbReference type="InterPro" id="IPR019734">
    <property type="entry name" value="TPR_rpt"/>
</dbReference>
<gene>
    <name evidence="4" type="ORF">HG536_0B04010</name>
</gene>
<dbReference type="PANTHER" id="PTHR12760">
    <property type="entry name" value="TETRATRICOPEPTIDE REPEAT PROTEIN"/>
    <property type="match status" value="1"/>
</dbReference>
<evidence type="ECO:0000256" key="1">
    <source>
        <dbReference type="ARBA" id="ARBA00022803"/>
    </source>
</evidence>
<evidence type="ECO:0000313" key="5">
    <source>
        <dbReference type="Proteomes" id="UP000515788"/>
    </source>
</evidence>
<dbReference type="SUPFAM" id="SSF48452">
    <property type="entry name" value="TPR-like"/>
    <property type="match status" value="1"/>
</dbReference>
<dbReference type="AlphaFoldDB" id="A0A7G3ZDF1"/>
<dbReference type="InterPro" id="IPR011990">
    <property type="entry name" value="TPR-like_helical_dom_sf"/>
</dbReference>
<accession>A0A7G3ZDF1</accession>
<dbReference type="GeneID" id="59324656"/>
<dbReference type="Gene3D" id="1.25.40.10">
    <property type="entry name" value="Tetratricopeptide repeat domain"/>
    <property type="match status" value="1"/>
</dbReference>
<dbReference type="InterPro" id="IPR039856">
    <property type="entry name" value="EMC2-like"/>
</dbReference>
<proteinExistence type="inferred from homology"/>
<dbReference type="Proteomes" id="UP000515788">
    <property type="component" value="Chromosome 2"/>
</dbReference>
<dbReference type="EMBL" id="CP059247">
    <property type="protein sequence ID" value="QLL31537.1"/>
    <property type="molecule type" value="Genomic_DNA"/>
</dbReference>
<comment type="similarity">
    <text evidence="3">Belongs to the EMC2 family.</text>
</comment>
<keyword evidence="3" id="KW-0256">Endoplasmic reticulum</keyword>
<name>A0A7G3ZDF1_9SACH</name>
<keyword evidence="5" id="KW-1185">Reference proteome</keyword>
<evidence type="ECO:0000256" key="3">
    <source>
        <dbReference type="RuleBase" id="RU367091"/>
    </source>
</evidence>
<comment type="function">
    <text evidence="3">Part of the endoplasmic reticulum membrane protein complex (EMC) that enables the energy-independent insertion into endoplasmic reticulum membranes of newly synthesized membrane proteins.</text>
</comment>
<feature type="repeat" description="TPR" evidence="2">
    <location>
        <begin position="159"/>
        <end position="192"/>
    </location>
</feature>
<protein>
    <recommendedName>
        <fullName evidence="3">ER membrane protein complex subunit 2</fullName>
    </recommendedName>
</protein>
<dbReference type="OrthoDB" id="124397at2759"/>
<dbReference type="PROSITE" id="PS50005">
    <property type="entry name" value="TPR"/>
    <property type="match status" value="1"/>
</dbReference>
<dbReference type="KEGG" id="tgb:HG536_0B04010"/>
<comment type="subcellular location">
    <subcellularLocation>
        <location evidence="3">Endoplasmic reticulum membrane</location>
        <topology evidence="3">Peripheral membrane protein</topology>
        <orientation evidence="3">Cytoplasmic side</orientation>
    </subcellularLocation>
</comment>
<reference evidence="4 5" key="1">
    <citation type="submission" date="2020-06" db="EMBL/GenBank/DDBJ databases">
        <title>The yeast mating-type switching endonuclease HO is a domesticated member of an unorthodox homing genetic element family.</title>
        <authorList>
            <person name="Coughlan A.Y."/>
            <person name="Lombardi L."/>
            <person name="Braun-Galleani S."/>
            <person name="Martos A.R."/>
            <person name="Galeote V."/>
            <person name="Bigey F."/>
            <person name="Dequin S."/>
            <person name="Byrne K.P."/>
            <person name="Wolfe K.H."/>
        </authorList>
    </citation>
    <scope>NUCLEOTIDE SEQUENCE [LARGE SCALE GENOMIC DNA]</scope>
    <source>
        <strain evidence="4 5">CBS764</strain>
    </source>
</reference>
<evidence type="ECO:0000313" key="4">
    <source>
        <dbReference type="EMBL" id="QLL31537.1"/>
    </source>
</evidence>
<sequence length="288" mass="32900">MSARTQRLLTIASTKLYTELDAGELHDLHDELVAYTSSLGSGVSESAQLTLLEMLFYVKVYLSKDVDAQVIYNTLRDRFGEHSPSLYVMKATLLQINEGDQVAIDYIEKLIKESLEYDTDAVSYLLLQKKLLSIKASSHDKEWLLKQVLSLIEKFPLDPELYWFAAKIYTELGQFDRAAYCYEEVLCIMPFNYVAFGQLAESLYYKALKNEKLSTRRRDGLQKALENALRSVELSENYLKGWSFVAMISKKLDGRDKIFKLARSKIQQIADSSNAKNKATANLLLKNL</sequence>
<dbReference type="GO" id="GO:0072546">
    <property type="term" value="C:EMC complex"/>
    <property type="evidence" value="ECO:0007669"/>
    <property type="project" value="UniProtKB-UniRule"/>
</dbReference>
<organism evidence="4 5">
    <name type="scientific">Torulaspora globosa</name>
    <dbReference type="NCBI Taxonomy" id="48254"/>
    <lineage>
        <taxon>Eukaryota</taxon>
        <taxon>Fungi</taxon>
        <taxon>Dikarya</taxon>
        <taxon>Ascomycota</taxon>
        <taxon>Saccharomycotina</taxon>
        <taxon>Saccharomycetes</taxon>
        <taxon>Saccharomycetales</taxon>
        <taxon>Saccharomycetaceae</taxon>
        <taxon>Torulaspora</taxon>
    </lineage>
</organism>
<keyword evidence="3" id="KW-0472">Membrane</keyword>
<dbReference type="RefSeq" id="XP_037138212.1">
    <property type="nucleotide sequence ID" value="XM_037282317.1"/>
</dbReference>
<evidence type="ECO:0000256" key="2">
    <source>
        <dbReference type="PROSITE-ProRule" id="PRU00339"/>
    </source>
</evidence>
<keyword evidence="1 2" id="KW-0802">TPR repeat</keyword>
<comment type="subunit">
    <text evidence="3">Component of the ER membrane protein complex (EMC).</text>
</comment>